<dbReference type="Proteomes" id="UP001430953">
    <property type="component" value="Unassembled WGS sequence"/>
</dbReference>
<evidence type="ECO:0000313" key="2">
    <source>
        <dbReference type="Proteomes" id="UP001430953"/>
    </source>
</evidence>
<organism evidence="1 2">
    <name type="scientific">Cardiocondyla obscurior</name>
    <dbReference type="NCBI Taxonomy" id="286306"/>
    <lineage>
        <taxon>Eukaryota</taxon>
        <taxon>Metazoa</taxon>
        <taxon>Ecdysozoa</taxon>
        <taxon>Arthropoda</taxon>
        <taxon>Hexapoda</taxon>
        <taxon>Insecta</taxon>
        <taxon>Pterygota</taxon>
        <taxon>Neoptera</taxon>
        <taxon>Endopterygota</taxon>
        <taxon>Hymenoptera</taxon>
        <taxon>Apocrita</taxon>
        <taxon>Aculeata</taxon>
        <taxon>Formicoidea</taxon>
        <taxon>Formicidae</taxon>
        <taxon>Myrmicinae</taxon>
        <taxon>Cardiocondyla</taxon>
    </lineage>
</organism>
<sequence>MKGNECRRYGENYLATARAIRPRNSLIYQSHTNPNWPMSVHAHSHKKQIPSILVSVSPSRNSSSLAHNRIQILYASSQNSHERPRGICFRGSVIAEILRRCSRSTKIASITPKTP</sequence>
<proteinExistence type="predicted"/>
<name>A0AAW2ET80_9HYME</name>
<comment type="caution">
    <text evidence="1">The sequence shown here is derived from an EMBL/GenBank/DDBJ whole genome shotgun (WGS) entry which is preliminary data.</text>
</comment>
<protein>
    <submittedName>
        <fullName evidence="1">Uncharacterized protein</fullName>
    </submittedName>
</protein>
<keyword evidence="2" id="KW-1185">Reference proteome</keyword>
<evidence type="ECO:0000313" key="1">
    <source>
        <dbReference type="EMBL" id="KAL0106548.1"/>
    </source>
</evidence>
<gene>
    <name evidence="1" type="ORF">PUN28_016325</name>
</gene>
<dbReference type="AlphaFoldDB" id="A0AAW2ET80"/>
<dbReference type="EMBL" id="JADYXP020000018">
    <property type="protein sequence ID" value="KAL0106548.1"/>
    <property type="molecule type" value="Genomic_DNA"/>
</dbReference>
<reference evidence="1 2" key="1">
    <citation type="submission" date="2023-03" db="EMBL/GenBank/DDBJ databases">
        <title>High recombination rates correlate with genetic variation in Cardiocondyla obscurior ants.</title>
        <authorList>
            <person name="Errbii M."/>
        </authorList>
    </citation>
    <scope>NUCLEOTIDE SEQUENCE [LARGE SCALE GENOMIC DNA]</scope>
    <source>
        <strain evidence="1">Alpha-2009</strain>
        <tissue evidence="1">Whole body</tissue>
    </source>
</reference>
<accession>A0AAW2ET80</accession>